<feature type="compositionally biased region" description="Basic residues" evidence="2">
    <location>
        <begin position="346"/>
        <end position="367"/>
    </location>
</feature>
<accession>A0A6A7FWU3</accession>
<feature type="region of interest" description="Disordered" evidence="2">
    <location>
        <begin position="81"/>
        <end position="121"/>
    </location>
</feature>
<dbReference type="SMART" id="SM01175">
    <property type="entry name" value="DUF4206"/>
    <property type="match status" value="1"/>
</dbReference>
<feature type="region of interest" description="Disordered" evidence="2">
    <location>
        <begin position="281"/>
        <end position="302"/>
    </location>
</feature>
<dbReference type="Pfam" id="PF13901">
    <property type="entry name" value="RH_dom"/>
    <property type="match status" value="1"/>
</dbReference>
<dbReference type="InterPro" id="IPR025258">
    <property type="entry name" value="RH_dom"/>
</dbReference>
<dbReference type="GO" id="GO:1901981">
    <property type="term" value="F:phosphatidylinositol phosphate binding"/>
    <property type="evidence" value="ECO:0007669"/>
    <property type="project" value="TreeGrafter"/>
</dbReference>
<feature type="compositionally biased region" description="Low complexity" evidence="2">
    <location>
        <begin position="559"/>
        <end position="572"/>
    </location>
</feature>
<reference evidence="4" key="1">
    <citation type="submission" date="2017-11" db="EMBL/GenBank/DDBJ databases">
        <title>The sensing device of the deep-sea amphipod.</title>
        <authorList>
            <person name="Kobayashi H."/>
            <person name="Nagahama T."/>
            <person name="Arai W."/>
            <person name="Sasagawa Y."/>
            <person name="Umeda M."/>
            <person name="Hayashi T."/>
            <person name="Nikaido I."/>
            <person name="Watanabe H."/>
            <person name="Oguri K."/>
            <person name="Kitazato H."/>
            <person name="Fujioka K."/>
            <person name="Kido Y."/>
            <person name="Takami H."/>
        </authorList>
    </citation>
    <scope>NUCLEOTIDE SEQUENCE</scope>
    <source>
        <tissue evidence="4">Whole body</tissue>
    </source>
</reference>
<proteinExistence type="evidence at transcript level"/>
<keyword evidence="1" id="KW-0072">Autophagy</keyword>
<organism evidence="4">
    <name type="scientific">Hirondellea gigas</name>
    <dbReference type="NCBI Taxonomy" id="1518452"/>
    <lineage>
        <taxon>Eukaryota</taxon>
        <taxon>Metazoa</taxon>
        <taxon>Ecdysozoa</taxon>
        <taxon>Arthropoda</taxon>
        <taxon>Crustacea</taxon>
        <taxon>Multicrustacea</taxon>
        <taxon>Malacostraca</taxon>
        <taxon>Eumalacostraca</taxon>
        <taxon>Peracarida</taxon>
        <taxon>Amphipoda</taxon>
        <taxon>Amphilochidea</taxon>
        <taxon>Lysianassida</taxon>
        <taxon>Lysianassidira</taxon>
        <taxon>Lysianassoidea</taxon>
        <taxon>Lysianassidae</taxon>
        <taxon>Hirondellea</taxon>
    </lineage>
</organism>
<feature type="compositionally biased region" description="Basic residues" evidence="2">
    <location>
        <begin position="281"/>
        <end position="291"/>
    </location>
</feature>
<name>A0A6A7FWU3_9CRUS</name>
<evidence type="ECO:0000313" key="4">
    <source>
        <dbReference type="EMBL" id="LAC22774.1"/>
    </source>
</evidence>
<dbReference type="PANTHER" id="PTHR45971:SF1">
    <property type="entry name" value="RUBICON, ISOFORM A"/>
    <property type="match status" value="1"/>
</dbReference>
<feature type="region of interest" description="Disordered" evidence="2">
    <location>
        <begin position="186"/>
        <end position="213"/>
    </location>
</feature>
<feature type="domain" description="Rubicon Homology" evidence="3">
    <location>
        <begin position="627"/>
        <end position="838"/>
    </location>
</feature>
<feature type="region of interest" description="Disordered" evidence="2">
    <location>
        <begin position="411"/>
        <end position="454"/>
    </location>
</feature>
<feature type="region of interest" description="Disordered" evidence="2">
    <location>
        <begin position="316"/>
        <end position="395"/>
    </location>
</feature>
<dbReference type="GO" id="GO:0006914">
    <property type="term" value="P:autophagy"/>
    <property type="evidence" value="ECO:0007669"/>
    <property type="project" value="UniProtKB-KW"/>
</dbReference>
<feature type="region of interest" description="Disordered" evidence="2">
    <location>
        <begin position="472"/>
        <end position="515"/>
    </location>
</feature>
<feature type="compositionally biased region" description="Low complexity" evidence="2">
    <location>
        <begin position="90"/>
        <end position="108"/>
    </location>
</feature>
<feature type="compositionally biased region" description="Low complexity" evidence="2">
    <location>
        <begin position="473"/>
        <end position="494"/>
    </location>
</feature>
<feature type="compositionally biased region" description="Low complexity" evidence="2">
    <location>
        <begin position="879"/>
        <end position="891"/>
    </location>
</feature>
<feature type="compositionally biased region" description="Polar residues" evidence="2">
    <location>
        <begin position="411"/>
        <end position="429"/>
    </location>
</feature>
<dbReference type="Pfam" id="PF21054">
    <property type="entry name" value="RUBC_PIKBD"/>
    <property type="match status" value="2"/>
</dbReference>
<feature type="compositionally biased region" description="Polar residues" evidence="2">
    <location>
        <begin position="109"/>
        <end position="121"/>
    </location>
</feature>
<dbReference type="InterPro" id="IPR048569">
    <property type="entry name" value="RUBC_PIKBD"/>
</dbReference>
<feature type="compositionally biased region" description="Low complexity" evidence="2">
    <location>
        <begin position="316"/>
        <end position="330"/>
    </location>
</feature>
<evidence type="ECO:0000259" key="3">
    <source>
        <dbReference type="SMART" id="SM01175"/>
    </source>
</evidence>
<evidence type="ECO:0000256" key="1">
    <source>
        <dbReference type="ARBA" id="ARBA00023006"/>
    </source>
</evidence>
<feature type="region of interest" description="Disordered" evidence="2">
    <location>
        <begin position="843"/>
        <end position="891"/>
    </location>
</feature>
<protein>
    <submittedName>
        <fullName evidence="4">Run domain Beclin-1-interacting and cysteine-rich domain-containing protein-like</fullName>
    </submittedName>
</protein>
<feature type="compositionally biased region" description="Polar residues" evidence="2">
    <location>
        <begin position="331"/>
        <end position="342"/>
    </location>
</feature>
<dbReference type="PANTHER" id="PTHR45971">
    <property type="entry name" value="PHOX (PX) DOMAIN-CONTAINING PROTEIN"/>
    <property type="match status" value="1"/>
</dbReference>
<feature type="region of interest" description="Disordered" evidence="2">
    <location>
        <begin position="559"/>
        <end position="579"/>
    </location>
</feature>
<feature type="compositionally biased region" description="Polar residues" evidence="2">
    <location>
        <begin position="436"/>
        <end position="447"/>
    </location>
</feature>
<sequence>MSRMSSCSDIENEKKNTGIPFRKLSFDNFRRKISSEKMPDYYSAAEVDEECVVVTEPIVPTTTIAATVQYTILATHSSRLSSSLTPEPCSSDSATYSSSNSPAVWSPSHTRSQSDGCQSLQTNTSNRLSAYSHYGMHASLYNSTEDNQMSCFNADLYYGANITDVHTPSGELQFHSYDDAVTTAAELDHTNDDRESSTSSSIESRFPRPKPGESLESFLHSAEFYKNCGVLDRENAHFYIAEAIMAAFEQMSFETDCRAAGLLDDLCEDSDEEIQSLQHRIREKRQQKRSKQGTTTAATVVSSTSVAAASTTDYSVYSSPLSSTHTESSEALSDTELSTRSPGVSARHRGYGACARTRRGKTLKRSSLRSNRDLGVSSSFSANDDESDVNTNTGSGSSCCTLSNVDTGACNTSDTASSRQQQHSTTSVATCERHATQQQTMPQPSSETETHPSTRHCCGECSDGNCRQKLLESNTTSNSSSSRSCGRETSAGAAKSGGGAADDSDVLTLSGRRVPDHRTAEGIGLRLLQRLATPQHQLPKASELQWLVSERDAPQKLLPLPSSSVPHNSSSSEPVLLRGTNDWAPPREQLILTLIKENKRSTVLSRQNYRCAGCGQQVSPCLSKHYRLCHYFMRYFCATCHMNQAHYIPAKVLHQWDAKQFTVSCFAHQLLTRLYPEPLLYPSSINSTLYSNSKNLNQFRLFRVQLYHCLPYINTCSRAQRERSILRDSCPVHWSSDKELVSLRELVSVKAGSAAGKGNTAGVLYTLQMLTGMCLDHVAKCQTCQGRGFICEVCFSERAIFPFELATVRVCDACGACTHYRCPLQQCGRCLLRKRKRSLPHYSSHRNKVVDKASRTARTSITSSSHREDPHSTTTLPADTDSSTTGDTTSSKFAISSNFTGTSVEVSGNDVSDAATVNVEHATAAQDDTALVCSEQFVDLGENLDPVPNDNRVI</sequence>
<dbReference type="InterPro" id="IPR052428">
    <property type="entry name" value="Autophagy_HostDef_Reg"/>
</dbReference>
<dbReference type="EMBL" id="IACT01003536">
    <property type="protein sequence ID" value="LAC22774.1"/>
    <property type="molecule type" value="mRNA"/>
</dbReference>
<feature type="compositionally biased region" description="Basic and acidic residues" evidence="2">
    <location>
        <begin position="186"/>
        <end position="196"/>
    </location>
</feature>
<dbReference type="AlphaFoldDB" id="A0A6A7FWU3"/>
<evidence type="ECO:0000256" key="2">
    <source>
        <dbReference type="SAM" id="MobiDB-lite"/>
    </source>
</evidence>